<dbReference type="GO" id="GO:0006508">
    <property type="term" value="P:proteolysis"/>
    <property type="evidence" value="ECO:0007669"/>
    <property type="project" value="InterPro"/>
</dbReference>
<evidence type="ECO:0000313" key="3">
    <source>
        <dbReference type="EMBL" id="CAD2191305.1"/>
    </source>
</evidence>
<dbReference type="Proteomes" id="UP000580250">
    <property type="component" value="Unassembled WGS sequence"/>
</dbReference>
<dbReference type="PROSITE" id="PS51885">
    <property type="entry name" value="NEPRILYSIN"/>
    <property type="match status" value="1"/>
</dbReference>
<dbReference type="GO" id="GO:0004222">
    <property type="term" value="F:metalloendopeptidase activity"/>
    <property type="evidence" value="ECO:0007669"/>
    <property type="project" value="InterPro"/>
</dbReference>
<evidence type="ECO:0000256" key="1">
    <source>
        <dbReference type="ARBA" id="ARBA00007357"/>
    </source>
</evidence>
<evidence type="ECO:0000259" key="2">
    <source>
        <dbReference type="Pfam" id="PF05649"/>
    </source>
</evidence>
<organism evidence="3 4">
    <name type="scientific">Meloidogyne enterolobii</name>
    <name type="common">Root-knot nematode worm</name>
    <name type="synonym">Meloidogyne mayaguensis</name>
    <dbReference type="NCBI Taxonomy" id="390850"/>
    <lineage>
        <taxon>Eukaryota</taxon>
        <taxon>Metazoa</taxon>
        <taxon>Ecdysozoa</taxon>
        <taxon>Nematoda</taxon>
        <taxon>Chromadorea</taxon>
        <taxon>Rhabditida</taxon>
        <taxon>Tylenchina</taxon>
        <taxon>Tylenchomorpha</taxon>
        <taxon>Tylenchoidea</taxon>
        <taxon>Meloidogynidae</taxon>
        <taxon>Meloidogyninae</taxon>
        <taxon>Meloidogyne</taxon>
    </lineage>
</organism>
<dbReference type="EMBL" id="CAJEWN010000870">
    <property type="protein sequence ID" value="CAD2191305.1"/>
    <property type="molecule type" value="Genomic_DNA"/>
</dbReference>
<dbReference type="OrthoDB" id="6475849at2759"/>
<name>A0A6V7WWA2_MELEN</name>
<dbReference type="SUPFAM" id="SSF55486">
    <property type="entry name" value="Metalloproteases ('zincins'), catalytic domain"/>
    <property type="match status" value="1"/>
</dbReference>
<feature type="domain" description="Peptidase M13 N-terminal" evidence="2">
    <location>
        <begin position="10"/>
        <end position="195"/>
    </location>
</feature>
<comment type="similarity">
    <text evidence="1">Belongs to the peptidase M13 family.</text>
</comment>
<evidence type="ECO:0000313" key="4">
    <source>
        <dbReference type="Proteomes" id="UP000580250"/>
    </source>
</evidence>
<dbReference type="Pfam" id="PF05649">
    <property type="entry name" value="Peptidase_M13_N"/>
    <property type="match status" value="1"/>
</dbReference>
<dbReference type="InterPro" id="IPR000718">
    <property type="entry name" value="Peptidase_M13"/>
</dbReference>
<dbReference type="Gene3D" id="1.10.1380.10">
    <property type="entry name" value="Neutral endopeptidase , domain2"/>
    <property type="match status" value="1"/>
</dbReference>
<dbReference type="InterPro" id="IPR008753">
    <property type="entry name" value="Peptidase_M13_N"/>
</dbReference>
<proteinExistence type="inferred from homology"/>
<sequence>MSKALSSGTVERFSNWDEPELYIELGELSSLYLPSSISFDFVKILNEIASEGNPLINEKTKILLLGNDILQEYRFIIEWAQNEDGGKVLSDYLDWALIWRILYELDSRFSNLLNSYKKDEIGCVRNFVRIYFKHWLDKLYVENFVDKKIIGQVDNIFSFIKQGFGQLINEADWIGDESKNKAKIKLSKMKQNIGYYKLIEDNIFLNKLYKKYKINENMPWIEMFVQLERNYYLWPTIDYQVKFK</sequence>
<dbReference type="AlphaFoldDB" id="A0A6V7WWA2"/>
<reference evidence="3 4" key="1">
    <citation type="submission" date="2020-08" db="EMBL/GenBank/DDBJ databases">
        <authorList>
            <person name="Koutsovoulos G."/>
            <person name="Danchin GJ E."/>
        </authorList>
    </citation>
    <scope>NUCLEOTIDE SEQUENCE [LARGE SCALE GENOMIC DNA]</scope>
</reference>
<accession>A0A6V7WWA2</accession>
<dbReference type="InterPro" id="IPR042089">
    <property type="entry name" value="Peptidase_M13_dom_2"/>
</dbReference>
<gene>
    <name evidence="3" type="ORF">MENT_LOCUS44130</name>
</gene>
<comment type="caution">
    <text evidence="3">The sequence shown here is derived from an EMBL/GenBank/DDBJ whole genome shotgun (WGS) entry which is preliminary data.</text>
</comment>
<protein>
    <recommendedName>
        <fullName evidence="2">Peptidase M13 N-terminal domain-containing protein</fullName>
    </recommendedName>
</protein>